<evidence type="ECO:0000259" key="14">
    <source>
        <dbReference type="Pfam" id="PF07715"/>
    </source>
</evidence>
<evidence type="ECO:0000256" key="3">
    <source>
        <dbReference type="ARBA" id="ARBA00022452"/>
    </source>
</evidence>
<keyword evidence="4 10" id="KW-0812">Transmembrane</keyword>
<dbReference type="OrthoDB" id="9768177at2"/>
<dbReference type="GO" id="GO:0009279">
    <property type="term" value="C:cell outer membrane"/>
    <property type="evidence" value="ECO:0007669"/>
    <property type="project" value="UniProtKB-SubCell"/>
</dbReference>
<evidence type="ECO:0000256" key="7">
    <source>
        <dbReference type="ARBA" id="ARBA00023136"/>
    </source>
</evidence>
<dbReference type="EMBL" id="AAWS01000004">
    <property type="protein sequence ID" value="EAY31104.1"/>
    <property type="molecule type" value="Genomic_DNA"/>
</dbReference>
<evidence type="ECO:0000256" key="5">
    <source>
        <dbReference type="ARBA" id="ARBA00022729"/>
    </source>
</evidence>
<dbReference type="FunFam" id="2.60.40.1120:FF:000003">
    <property type="entry name" value="Outer membrane protein Omp121"/>
    <property type="match status" value="1"/>
</dbReference>
<keyword evidence="3 10" id="KW-1134">Transmembrane beta strand</keyword>
<dbReference type="PANTHER" id="PTHR30069:SF29">
    <property type="entry name" value="HEMOGLOBIN AND HEMOGLOBIN-HAPTOGLOBIN-BINDING PROTEIN 1-RELATED"/>
    <property type="match status" value="1"/>
</dbReference>
<keyword evidence="8" id="KW-0675">Receptor</keyword>
<dbReference type="GO" id="GO:0044718">
    <property type="term" value="P:siderophore transmembrane transport"/>
    <property type="evidence" value="ECO:0007669"/>
    <property type="project" value="TreeGrafter"/>
</dbReference>
<feature type="chain" id="PRO_5002641549" evidence="12">
    <location>
        <begin position="22"/>
        <end position="1050"/>
    </location>
</feature>
<keyword evidence="5 12" id="KW-0732">Signal</keyword>
<evidence type="ECO:0000256" key="2">
    <source>
        <dbReference type="ARBA" id="ARBA00022448"/>
    </source>
</evidence>
<dbReference type="eggNOG" id="COG4206">
    <property type="taxonomic scope" value="Bacteria"/>
</dbReference>
<sequence length="1050" mass="114271">MKKQLLFTFTLVLLVVFELTAQSRTVSGKVTDVNTGEGLPGVNVVVKGTTQGTATNIDGSFTLSIPQDAILVFSYVGMETQEVATNGKTNFDIKMSETSLSEVVVTASGIEKKKKALGYAVSTIDGSKIQEKPESDIGRILRGKVAGMDVTQTSGMSGAGTNIVMRGYTSISGSNQPLFVVDGVPFDSQTNTQGNFQDGQTQSSRFLDLDPNNIESVNVLKGLSATVLYGDRGRNGVILITTNTGSSRKAARKAEITLTQSVFATQIASLPDYQDNYGGGFYQNFGFFFSNWGPEFSEINTVAHPYSKFSDASLRAAFPEFQGKQYEYKAYNSVPRFFRTGVTASTSLSIRGGGPKTSYSVSYGYYDDKGFTPGNNLIRNNFSFGGRTTLANNITVGATLNYTTTKYETPPTASSQGSNPVSPSIFGNIFYTPISVDLMGLPYQNPITGGSVYYRSGNDIQNPRWTLENAFASQVVDRFFGQINATYKFNDHLNLMYRIGIDQYTEQNAGGQHKGGVVTGFQNGFYNTYSIVNRIINHDLILSYNKSLTEDIELDAILGFNARRDALDRQGVFSVNQSVFGIFRHFNFDTQTSNQFTRDENRLGAYLQANFSYKNYLFLNLVGRNDWANTLETKNQSIFYPGVSLAVDLTSAISALQESTILSYLKLRVGYGSSANFPTAYSTRNTLGLSTRAFQQNDGTLIQSNSVANRLANPDLKPERLSELEVGVETQLFKNKVGLEVSLFQKRTTNLLNQTQLLDPAGGYTVQATNAGEIKVEGIELEASIKVLSVGGFRWDVSGVLTAMKNTVVSLAPGQDQVIIAGFTNRGNLARPGQPFGALFGTKVQRTNGQYTVASDGTYVIDPTAGVIGNPQPDFTSSLTNTLSWNGITLSFEWQYQGGGNILSLTAATLLARGMTEGTNFDRRQTFILPGVLASDAAKQNNIQIAATDMYFNVLGLGADEFKVFDATHLRLNEVSLSYTLPKALIEKTPFGMVQFTLSGYNLWYNAFNFPKGTNVDPNSLGTGVGNGRGIEFLASPSAKRFGGSLKLTF</sequence>
<dbReference type="PANTHER" id="PTHR30069">
    <property type="entry name" value="TONB-DEPENDENT OUTER MEMBRANE RECEPTOR"/>
    <property type="match status" value="1"/>
</dbReference>
<dbReference type="eggNOG" id="COG4771">
    <property type="taxonomic scope" value="Bacteria"/>
</dbReference>
<dbReference type="InterPro" id="IPR036942">
    <property type="entry name" value="Beta-barrel_TonB_sf"/>
</dbReference>
<dbReference type="GO" id="GO:0015344">
    <property type="term" value="F:siderophore uptake transmembrane transporter activity"/>
    <property type="evidence" value="ECO:0007669"/>
    <property type="project" value="TreeGrafter"/>
</dbReference>
<dbReference type="Gene3D" id="2.40.170.20">
    <property type="entry name" value="TonB-dependent receptor, beta-barrel domain"/>
    <property type="match status" value="1"/>
</dbReference>
<keyword evidence="9 10" id="KW-0998">Cell outer membrane</keyword>
<evidence type="ECO:0000256" key="6">
    <source>
        <dbReference type="ARBA" id="ARBA00023077"/>
    </source>
</evidence>
<comment type="subcellular location">
    <subcellularLocation>
        <location evidence="1 10">Cell outer membrane</location>
        <topology evidence="1 10">Multi-pass membrane protein</topology>
    </subcellularLocation>
</comment>
<evidence type="ECO:0000256" key="10">
    <source>
        <dbReference type="PROSITE-ProRule" id="PRU01360"/>
    </source>
</evidence>
<dbReference type="InterPro" id="IPR023996">
    <property type="entry name" value="TonB-dep_OMP_SusC/RagA"/>
</dbReference>
<dbReference type="InterPro" id="IPR008969">
    <property type="entry name" value="CarboxyPept-like_regulatory"/>
</dbReference>
<evidence type="ECO:0000259" key="13">
    <source>
        <dbReference type="Pfam" id="PF00593"/>
    </source>
</evidence>
<feature type="domain" description="TonB-dependent receptor plug" evidence="14">
    <location>
        <begin position="114"/>
        <end position="237"/>
    </location>
</feature>
<dbReference type="Pfam" id="PF07715">
    <property type="entry name" value="Plug"/>
    <property type="match status" value="1"/>
</dbReference>
<dbReference type="AlphaFoldDB" id="A1ZF02"/>
<evidence type="ECO:0000313" key="15">
    <source>
        <dbReference type="EMBL" id="EAY31104.1"/>
    </source>
</evidence>
<dbReference type="SUPFAM" id="SSF49464">
    <property type="entry name" value="Carboxypeptidase regulatory domain-like"/>
    <property type="match status" value="1"/>
</dbReference>
<keyword evidence="16" id="KW-1185">Reference proteome</keyword>
<dbReference type="Proteomes" id="UP000004095">
    <property type="component" value="Unassembled WGS sequence"/>
</dbReference>
<gene>
    <name evidence="15" type="ORF">M23134_07512</name>
</gene>
<accession>A1ZF02</accession>
<evidence type="ECO:0000256" key="11">
    <source>
        <dbReference type="RuleBase" id="RU003357"/>
    </source>
</evidence>
<dbReference type="NCBIfam" id="TIGR04056">
    <property type="entry name" value="OMP_RagA_SusC"/>
    <property type="match status" value="1"/>
</dbReference>
<reference evidence="15 16" key="1">
    <citation type="submission" date="2007-01" db="EMBL/GenBank/DDBJ databases">
        <authorList>
            <person name="Haygood M."/>
            <person name="Podell S."/>
            <person name="Anderson C."/>
            <person name="Hopkinson B."/>
            <person name="Roe K."/>
            <person name="Barbeau K."/>
            <person name="Gaasterland T."/>
            <person name="Ferriera S."/>
            <person name="Johnson J."/>
            <person name="Kravitz S."/>
            <person name="Beeson K."/>
            <person name="Sutton G."/>
            <person name="Rogers Y.-H."/>
            <person name="Friedman R."/>
            <person name="Frazier M."/>
            <person name="Venter J.C."/>
        </authorList>
    </citation>
    <scope>NUCLEOTIDE SEQUENCE [LARGE SCALE GENOMIC DNA]</scope>
    <source>
        <strain evidence="15 16">ATCC 23134</strain>
    </source>
</reference>
<feature type="signal peptide" evidence="12">
    <location>
        <begin position="1"/>
        <end position="21"/>
    </location>
</feature>
<keyword evidence="7 10" id="KW-0472">Membrane</keyword>
<comment type="caution">
    <text evidence="15">The sequence shown here is derived from an EMBL/GenBank/DDBJ whole genome shotgun (WGS) entry which is preliminary data.</text>
</comment>
<protein>
    <submittedName>
        <fullName evidence="15">Putative outer membrane protein probably involved in nutrient binding</fullName>
    </submittedName>
</protein>
<comment type="similarity">
    <text evidence="10 11">Belongs to the TonB-dependent receptor family.</text>
</comment>
<dbReference type="Gene3D" id="2.60.40.1120">
    <property type="entry name" value="Carboxypeptidase-like, regulatory domain"/>
    <property type="match status" value="1"/>
</dbReference>
<dbReference type="Pfam" id="PF13715">
    <property type="entry name" value="CarbopepD_reg_2"/>
    <property type="match status" value="1"/>
</dbReference>
<name>A1ZF02_MICM2</name>
<dbReference type="PROSITE" id="PS52016">
    <property type="entry name" value="TONB_DEPENDENT_REC_3"/>
    <property type="match status" value="1"/>
</dbReference>
<evidence type="ECO:0000256" key="4">
    <source>
        <dbReference type="ARBA" id="ARBA00022692"/>
    </source>
</evidence>
<feature type="domain" description="TonB-dependent receptor-like beta-barrel" evidence="13">
    <location>
        <begin position="440"/>
        <end position="879"/>
    </location>
</feature>
<dbReference type="SUPFAM" id="SSF56935">
    <property type="entry name" value="Porins"/>
    <property type="match status" value="1"/>
</dbReference>
<dbReference type="InterPro" id="IPR000531">
    <property type="entry name" value="Beta-barrel_TonB"/>
</dbReference>
<keyword evidence="2 10" id="KW-0813">Transport</keyword>
<evidence type="ECO:0000256" key="1">
    <source>
        <dbReference type="ARBA" id="ARBA00004571"/>
    </source>
</evidence>
<proteinExistence type="inferred from homology"/>
<dbReference type="InterPro" id="IPR037066">
    <property type="entry name" value="Plug_dom_sf"/>
</dbReference>
<organism evidence="15 16">
    <name type="scientific">Microscilla marina ATCC 23134</name>
    <dbReference type="NCBI Taxonomy" id="313606"/>
    <lineage>
        <taxon>Bacteria</taxon>
        <taxon>Pseudomonadati</taxon>
        <taxon>Bacteroidota</taxon>
        <taxon>Cytophagia</taxon>
        <taxon>Cytophagales</taxon>
        <taxon>Microscillaceae</taxon>
        <taxon>Microscilla</taxon>
    </lineage>
</organism>
<dbReference type="Gene3D" id="2.170.130.10">
    <property type="entry name" value="TonB-dependent receptor, plug domain"/>
    <property type="match status" value="1"/>
</dbReference>
<evidence type="ECO:0000256" key="9">
    <source>
        <dbReference type="ARBA" id="ARBA00023237"/>
    </source>
</evidence>
<keyword evidence="6 11" id="KW-0798">TonB box</keyword>
<evidence type="ECO:0000256" key="12">
    <source>
        <dbReference type="SAM" id="SignalP"/>
    </source>
</evidence>
<evidence type="ECO:0000313" key="16">
    <source>
        <dbReference type="Proteomes" id="UP000004095"/>
    </source>
</evidence>
<dbReference type="Pfam" id="PF00593">
    <property type="entry name" value="TonB_dep_Rec_b-barrel"/>
    <property type="match status" value="1"/>
</dbReference>
<evidence type="ECO:0000256" key="8">
    <source>
        <dbReference type="ARBA" id="ARBA00023170"/>
    </source>
</evidence>
<dbReference type="InterPro" id="IPR039426">
    <property type="entry name" value="TonB-dep_rcpt-like"/>
</dbReference>
<dbReference type="RefSeq" id="WP_002694252.1">
    <property type="nucleotide sequence ID" value="NZ_AAWS01000004.1"/>
</dbReference>
<dbReference type="InterPro" id="IPR012910">
    <property type="entry name" value="Plug_dom"/>
</dbReference>